<dbReference type="PROSITE" id="PS50878">
    <property type="entry name" value="RT_POL"/>
    <property type="match status" value="1"/>
</dbReference>
<protein>
    <submittedName>
        <fullName evidence="2">RNA-directed DNA polymerase from mobile element jockey</fullName>
    </submittedName>
</protein>
<dbReference type="InterPro" id="IPR043502">
    <property type="entry name" value="DNA/RNA_pol_sf"/>
</dbReference>
<dbReference type="Gene3D" id="3.60.10.10">
    <property type="entry name" value="Endonuclease/exonuclease/phosphatase"/>
    <property type="match status" value="1"/>
</dbReference>
<dbReference type="SUPFAM" id="SSF56219">
    <property type="entry name" value="DNase I-like"/>
    <property type="match status" value="1"/>
</dbReference>
<reference evidence="2" key="1">
    <citation type="submission" date="2018-04" db="EMBL/GenBank/DDBJ databases">
        <title>Transcriptome of Schizaphis graminum biotype I.</title>
        <authorList>
            <person name="Scully E.D."/>
            <person name="Geib S.M."/>
            <person name="Palmer N.A."/>
            <person name="Koch K."/>
            <person name="Bradshaw J."/>
            <person name="Heng-Moss T."/>
            <person name="Sarath G."/>
        </authorList>
    </citation>
    <scope>NUCLEOTIDE SEQUENCE</scope>
</reference>
<dbReference type="SUPFAM" id="SSF56672">
    <property type="entry name" value="DNA/RNA polymerases"/>
    <property type="match status" value="1"/>
</dbReference>
<dbReference type="Pfam" id="PF00078">
    <property type="entry name" value="RVT_1"/>
    <property type="match status" value="1"/>
</dbReference>
<keyword evidence="2" id="KW-0808">Transferase</keyword>
<proteinExistence type="predicted"/>
<dbReference type="GO" id="GO:0003964">
    <property type="term" value="F:RNA-directed DNA polymerase activity"/>
    <property type="evidence" value="ECO:0007669"/>
    <property type="project" value="UniProtKB-KW"/>
</dbReference>
<name>A0A2S2NSE6_SCHGA</name>
<evidence type="ECO:0000259" key="1">
    <source>
        <dbReference type="PROSITE" id="PS50878"/>
    </source>
</evidence>
<feature type="domain" description="Reverse transcriptase" evidence="1">
    <location>
        <begin position="525"/>
        <end position="812"/>
    </location>
</feature>
<evidence type="ECO:0000313" key="2">
    <source>
        <dbReference type="EMBL" id="MBY20111.1"/>
    </source>
</evidence>
<accession>A0A2S2NSE6</accession>
<keyword evidence="2" id="KW-0548">Nucleotidyltransferase</keyword>
<sequence>MSKSQNSTFDFLDVDNELKYYTKNIYNFNEIVYTNNNFSVFSMNIRSLSKHFDELIVFLDSCNTKFDIICLYETWLADNKLDYYIDGYDNYNYYSKLNKSDGISVYINSSIQVNSVILGKIDFCSSLSINFSNNNDNLNLTCVYRSPSLDQNFFIESLEDYLIVLNNKIPHIFCGDININLHDMNFYSIKYQNILSSYGFKSCINEITRNNIIYNSTSCIDHIFFKSANVYDVVNGYVYNNNITDHYSTMIIFNKTYTNADNDKKVNTKNIEYVQLKSLKNKCKLEKWTDVLNIRDVNLSVSTFFDIIDNLINSSKSDKIVHYNNKKVKLKNWITSGLVTSIHHRDKLFNKLKKQPFNINLKLEYKKYRNILTNVIKLAKNLYYLNKINENKGNTRLVWEVINESLDKNKNKNNKQINIPTLLNKYNSVIINNQDIANEFNTFFATVGENIANSIKTNKTDHLKYLSTVNNPNSLFLEPITKGEIKNYILKSKDKTSFNRNGLSNFILKQISDYILIPLEHIFNLALVTGSFPNIFKQTLIVPIFKNGDKNVCSNYRPISLTFTLSKILEKCIKTRLNNFLEKSFIFSDNQFGFRNNKGTSKAVQTLVTCINNKLDDGNKVLGIFLDVKKAFDCVDHEILLSKLNKYGIRGVAKNLIESFLTNRHQQVRVNNVFSNYKSVKTYGVPQGTVLGPLLFIIYINDLLLLNCEAQIFCFADDTTLIVSDRDKSNLISKSTKIMSVINKWFVANSLEINFNKTTCIPFSISKANMFNVYECIKIHDSNCICNLSINTICNCTSLKSTDSVKYLGIVFDKFLKWNLHINELIKKVRCMYSTFKALSRFLLPNTMRMVLCALAQSVYSYGISAWGGAYEIHLKSLETTINSLIRISFNKSHRTSTDILFKNYNLKTLKQLHAKEILLNLYHLRRNVVSFTHNYHTRQVENSVFRLRKCNTEFGKRDPFNISIDFSNRLGINISNYNSFNSYKKYINAKVKSLL</sequence>
<dbReference type="PANTHER" id="PTHR33332">
    <property type="entry name" value="REVERSE TRANSCRIPTASE DOMAIN-CONTAINING PROTEIN"/>
    <property type="match status" value="1"/>
</dbReference>
<dbReference type="AlphaFoldDB" id="A0A2S2NSE6"/>
<organism evidence="2">
    <name type="scientific">Schizaphis graminum</name>
    <name type="common">Green bug aphid</name>
    <dbReference type="NCBI Taxonomy" id="13262"/>
    <lineage>
        <taxon>Eukaryota</taxon>
        <taxon>Metazoa</taxon>
        <taxon>Ecdysozoa</taxon>
        <taxon>Arthropoda</taxon>
        <taxon>Hexapoda</taxon>
        <taxon>Insecta</taxon>
        <taxon>Pterygota</taxon>
        <taxon>Neoptera</taxon>
        <taxon>Paraneoptera</taxon>
        <taxon>Hemiptera</taxon>
        <taxon>Sternorrhyncha</taxon>
        <taxon>Aphidomorpha</taxon>
        <taxon>Aphidoidea</taxon>
        <taxon>Aphididae</taxon>
        <taxon>Aphidini</taxon>
        <taxon>Schizaphis</taxon>
    </lineage>
</organism>
<dbReference type="CDD" id="cd01650">
    <property type="entry name" value="RT_nLTR_like"/>
    <property type="match status" value="1"/>
</dbReference>
<dbReference type="InterPro" id="IPR005135">
    <property type="entry name" value="Endo/exonuclease/phosphatase"/>
</dbReference>
<dbReference type="InterPro" id="IPR000477">
    <property type="entry name" value="RT_dom"/>
</dbReference>
<dbReference type="Pfam" id="PF03372">
    <property type="entry name" value="Exo_endo_phos"/>
    <property type="match status" value="1"/>
</dbReference>
<keyword evidence="2" id="KW-0695">RNA-directed DNA polymerase</keyword>
<dbReference type="InterPro" id="IPR036691">
    <property type="entry name" value="Endo/exonu/phosph_ase_sf"/>
</dbReference>
<dbReference type="EMBL" id="GGMR01007492">
    <property type="protein sequence ID" value="MBY20111.1"/>
    <property type="molecule type" value="Transcribed_RNA"/>
</dbReference>
<gene>
    <name evidence="2" type="primary">pol_26</name>
    <name evidence="2" type="ORF">g.138915</name>
</gene>